<evidence type="ECO:0000313" key="3">
    <source>
        <dbReference type="EMBL" id="PZW30576.1"/>
    </source>
</evidence>
<dbReference type="SMART" id="SM00567">
    <property type="entry name" value="EZ_HEAT"/>
    <property type="match status" value="4"/>
</dbReference>
<evidence type="ECO:0000256" key="2">
    <source>
        <dbReference type="SAM" id="MobiDB-lite"/>
    </source>
</evidence>
<dbReference type="PANTHER" id="PTHR12697:SF5">
    <property type="entry name" value="DEOXYHYPUSINE HYDROXYLASE"/>
    <property type="match status" value="1"/>
</dbReference>
<accession>A0A326U8Q9</accession>
<dbReference type="EMBL" id="QKUF01000007">
    <property type="protein sequence ID" value="PZW30576.1"/>
    <property type="molecule type" value="Genomic_DNA"/>
</dbReference>
<keyword evidence="4" id="KW-1185">Reference proteome</keyword>
<comment type="caution">
    <text evidence="3">The sequence shown here is derived from an EMBL/GenBank/DDBJ whole genome shotgun (WGS) entry which is preliminary data.</text>
</comment>
<dbReference type="Pfam" id="PF13646">
    <property type="entry name" value="HEAT_2"/>
    <property type="match status" value="1"/>
</dbReference>
<dbReference type="PANTHER" id="PTHR12697">
    <property type="entry name" value="PBS LYASE HEAT-LIKE PROTEIN"/>
    <property type="match status" value="1"/>
</dbReference>
<dbReference type="InterPro" id="IPR016024">
    <property type="entry name" value="ARM-type_fold"/>
</dbReference>
<reference evidence="3 4" key="1">
    <citation type="submission" date="2018-06" db="EMBL/GenBank/DDBJ databases">
        <title>Genomic Encyclopedia of Archaeal and Bacterial Type Strains, Phase II (KMG-II): from individual species to whole genera.</title>
        <authorList>
            <person name="Goeker M."/>
        </authorList>
    </citation>
    <scope>NUCLEOTIDE SEQUENCE [LARGE SCALE GENOMIC DNA]</scope>
    <source>
        <strain evidence="3 4">ATCC BAA-1881</strain>
    </source>
</reference>
<name>A0A326U8Q9_THEHA</name>
<dbReference type="InterPro" id="IPR021133">
    <property type="entry name" value="HEAT_type_2"/>
</dbReference>
<dbReference type="SUPFAM" id="SSF48371">
    <property type="entry name" value="ARM repeat"/>
    <property type="match status" value="1"/>
</dbReference>
<dbReference type="AlphaFoldDB" id="A0A326U8Q9"/>
<feature type="region of interest" description="Disordered" evidence="2">
    <location>
        <begin position="1"/>
        <end position="29"/>
    </location>
</feature>
<dbReference type="PROSITE" id="PS50077">
    <property type="entry name" value="HEAT_REPEAT"/>
    <property type="match status" value="1"/>
</dbReference>
<dbReference type="RefSeq" id="WP_170142578.1">
    <property type="nucleotide sequence ID" value="NZ_BIFX01000001.1"/>
</dbReference>
<gene>
    <name evidence="3" type="ORF">EI42_02548</name>
</gene>
<sequence length="348" mass="38180">MAQNEPPAKKGQVQTTSPEMQTEVPPIGVTPPQVLAQEAADGHRGAAWRLMHWIMENDPRAVEAVSSLDDDRLAKYFLEFIALGTWAGKPFVVPKSLRTPYARMQLRTLFQPGAGIDSARAERVLLDALKDRHTSVRENAINILGLLGCTRAVPALVEELHDPQLTIRLQAAKALGRIRSAEAVPALLKELKEADEPLNSQVFIALVQIGPRATPALIEASKSPSSWMRWHCMRALGEIQDERAIPTLVQALLDNDHAVAWIAAKGLVNFGKDAIGPLLNLLTRVETSPWLAETAAYVLYEISMRYTRLKPYLEPVEQAIHGVASRIATPYAARKALSCLIADHVIAG</sequence>
<proteinExistence type="predicted"/>
<dbReference type="Proteomes" id="UP000248806">
    <property type="component" value="Unassembled WGS sequence"/>
</dbReference>
<dbReference type="GO" id="GO:0016491">
    <property type="term" value="F:oxidoreductase activity"/>
    <property type="evidence" value="ECO:0007669"/>
    <property type="project" value="TreeGrafter"/>
</dbReference>
<evidence type="ECO:0000256" key="1">
    <source>
        <dbReference type="ARBA" id="ARBA00045876"/>
    </source>
</evidence>
<dbReference type="InterPro" id="IPR004155">
    <property type="entry name" value="PBS_lyase_HEAT"/>
</dbReference>
<evidence type="ECO:0000313" key="4">
    <source>
        <dbReference type="Proteomes" id="UP000248806"/>
    </source>
</evidence>
<dbReference type="Pfam" id="PF03130">
    <property type="entry name" value="HEAT_PBS"/>
    <property type="match status" value="1"/>
</dbReference>
<dbReference type="Gene3D" id="1.25.10.10">
    <property type="entry name" value="Leucine-rich Repeat Variant"/>
    <property type="match status" value="2"/>
</dbReference>
<dbReference type="InterPro" id="IPR011989">
    <property type="entry name" value="ARM-like"/>
</dbReference>
<organism evidence="3 4">
    <name type="scientific">Thermosporothrix hazakensis</name>
    <dbReference type="NCBI Taxonomy" id="644383"/>
    <lineage>
        <taxon>Bacteria</taxon>
        <taxon>Bacillati</taxon>
        <taxon>Chloroflexota</taxon>
        <taxon>Ktedonobacteria</taxon>
        <taxon>Ktedonobacterales</taxon>
        <taxon>Thermosporotrichaceae</taxon>
        <taxon>Thermosporothrix</taxon>
    </lineage>
</organism>
<comment type="function">
    <text evidence="1">Catalyzes the hydroxylation of the N(6)-(4-aminobutyl)-L-lysine intermediate produced by deoxyhypusine synthase/DHPS on a critical lysine of the eukaryotic translation initiation factor 5A/eIF-5A. This is the second step of the post-translational modification of that lysine into an unusual amino acid residue named hypusine. Hypusination is unique to mature eIF-5A factor and is essential for its function.</text>
</comment>
<protein>
    <submittedName>
        <fullName evidence="3">HEAT repeat protein</fullName>
    </submittedName>
</protein>